<dbReference type="Gene3D" id="3.40.50.1000">
    <property type="entry name" value="HAD superfamily/HAD-like"/>
    <property type="match status" value="1"/>
</dbReference>
<comment type="caution">
    <text evidence="1">The sequence shown here is derived from an EMBL/GenBank/DDBJ whole genome shotgun (WGS) entry which is preliminary data.</text>
</comment>
<reference evidence="1" key="2">
    <citation type="submission" date="2022-09" db="EMBL/GenBank/DDBJ databases">
        <title>Genome analysis and characterization of larvicidal activity of Brevibacillus strains.</title>
        <authorList>
            <person name="Patrusheva E.V."/>
            <person name="Izotova A.O."/>
            <person name="Toshchakov S.V."/>
            <person name="Sineoky S.P."/>
        </authorList>
    </citation>
    <scope>NUCLEOTIDE SEQUENCE</scope>
    <source>
        <strain evidence="1">VKPM_B-13247</strain>
    </source>
</reference>
<keyword evidence="1" id="KW-0378">Hydrolase</keyword>
<gene>
    <name evidence="2" type="ORF">C4A77_08350</name>
    <name evidence="1" type="ORF">O0554_01125</name>
</gene>
<evidence type="ECO:0000313" key="2">
    <source>
        <dbReference type="EMBL" id="PPB08447.1"/>
    </source>
</evidence>
<reference evidence="2 3" key="1">
    <citation type="submission" date="2018-02" db="EMBL/GenBank/DDBJ databases">
        <title>Comparative analysis of genomes of three Brevibacillus laterosporus strains producers of potent antimicrobials isolated from silage.</title>
        <authorList>
            <person name="Kojic M."/>
            <person name="Miljkovic M."/>
            <person name="Studholme D."/>
            <person name="Filipic B."/>
        </authorList>
    </citation>
    <scope>NUCLEOTIDE SEQUENCE [LARGE SCALE GENOMIC DNA]</scope>
    <source>
        <strain evidence="2 3">BGSP11</strain>
    </source>
</reference>
<organism evidence="1 4">
    <name type="scientific">Brevibacillus laterosporus</name>
    <name type="common">Bacillus laterosporus</name>
    <dbReference type="NCBI Taxonomy" id="1465"/>
    <lineage>
        <taxon>Bacteria</taxon>
        <taxon>Bacillati</taxon>
        <taxon>Bacillota</taxon>
        <taxon>Bacilli</taxon>
        <taxon>Bacillales</taxon>
        <taxon>Paenibacillaceae</taxon>
        <taxon>Brevibacillus</taxon>
    </lineage>
</organism>
<dbReference type="SFLD" id="SFLDG01135">
    <property type="entry name" value="C1.5.6:_HAD__Beta-PGM__Phospha"/>
    <property type="match status" value="1"/>
</dbReference>
<evidence type="ECO:0000313" key="1">
    <source>
        <dbReference type="EMBL" id="MCZ0805525.1"/>
    </source>
</evidence>
<dbReference type="InterPro" id="IPR050155">
    <property type="entry name" value="HAD-like_hydrolase_sf"/>
</dbReference>
<dbReference type="PANTHER" id="PTHR43434">
    <property type="entry name" value="PHOSPHOGLYCOLATE PHOSPHATASE"/>
    <property type="match status" value="1"/>
</dbReference>
<dbReference type="EMBL" id="PRKQ01000007">
    <property type="protein sequence ID" value="PPB08447.1"/>
    <property type="molecule type" value="Genomic_DNA"/>
</dbReference>
<proteinExistence type="predicted"/>
<dbReference type="InterPro" id="IPR041492">
    <property type="entry name" value="HAD_2"/>
</dbReference>
<dbReference type="Pfam" id="PF13419">
    <property type="entry name" value="HAD_2"/>
    <property type="match status" value="1"/>
</dbReference>
<name>A0AAP3DE59_BRELA</name>
<dbReference type="InterPro" id="IPR023198">
    <property type="entry name" value="PGP-like_dom2"/>
</dbReference>
<evidence type="ECO:0000313" key="3">
    <source>
        <dbReference type="Proteomes" id="UP000239759"/>
    </source>
</evidence>
<dbReference type="SUPFAM" id="SSF56784">
    <property type="entry name" value="HAD-like"/>
    <property type="match status" value="1"/>
</dbReference>
<dbReference type="NCBIfam" id="TIGR01509">
    <property type="entry name" value="HAD-SF-IA-v3"/>
    <property type="match status" value="1"/>
</dbReference>
<dbReference type="RefSeq" id="WP_104031452.1">
    <property type="nucleotide sequence ID" value="NZ_JANSGW010000001.1"/>
</dbReference>
<dbReference type="InterPro" id="IPR006439">
    <property type="entry name" value="HAD-SF_hydro_IA"/>
</dbReference>
<dbReference type="PANTHER" id="PTHR43434:SF1">
    <property type="entry name" value="PHOSPHOGLYCOLATE PHOSPHATASE"/>
    <property type="match status" value="1"/>
</dbReference>
<dbReference type="SFLD" id="SFLDS00003">
    <property type="entry name" value="Haloacid_Dehalogenase"/>
    <property type="match status" value="1"/>
</dbReference>
<dbReference type="Proteomes" id="UP001077662">
    <property type="component" value="Unassembled WGS sequence"/>
</dbReference>
<dbReference type="SFLD" id="SFLDG01129">
    <property type="entry name" value="C1.5:_HAD__Beta-PGM__Phosphata"/>
    <property type="match status" value="1"/>
</dbReference>
<dbReference type="GO" id="GO:0005829">
    <property type="term" value="C:cytosol"/>
    <property type="evidence" value="ECO:0007669"/>
    <property type="project" value="TreeGrafter"/>
</dbReference>
<dbReference type="Proteomes" id="UP000239759">
    <property type="component" value="Unassembled WGS sequence"/>
</dbReference>
<accession>A0AAP3DE59</accession>
<dbReference type="NCBIfam" id="TIGR01549">
    <property type="entry name" value="HAD-SF-IA-v1"/>
    <property type="match status" value="1"/>
</dbReference>
<dbReference type="GO" id="GO:0008967">
    <property type="term" value="F:phosphoglycolate phosphatase activity"/>
    <property type="evidence" value="ECO:0007669"/>
    <property type="project" value="TreeGrafter"/>
</dbReference>
<dbReference type="Gene3D" id="1.10.150.240">
    <property type="entry name" value="Putative phosphatase, domain 2"/>
    <property type="match status" value="1"/>
</dbReference>
<protein>
    <submittedName>
        <fullName evidence="1">HAD-IA family hydrolase</fullName>
    </submittedName>
    <submittedName>
        <fullName evidence="2">Pyrophosphatase</fullName>
    </submittedName>
</protein>
<dbReference type="GO" id="GO:0006281">
    <property type="term" value="P:DNA repair"/>
    <property type="evidence" value="ECO:0007669"/>
    <property type="project" value="TreeGrafter"/>
</dbReference>
<dbReference type="InterPro" id="IPR023214">
    <property type="entry name" value="HAD_sf"/>
</dbReference>
<evidence type="ECO:0000313" key="4">
    <source>
        <dbReference type="Proteomes" id="UP001077662"/>
    </source>
</evidence>
<dbReference type="AlphaFoldDB" id="A0AAP3DE59"/>
<dbReference type="InterPro" id="IPR036412">
    <property type="entry name" value="HAD-like_sf"/>
</dbReference>
<dbReference type="EMBL" id="JAPTNE010000001">
    <property type="protein sequence ID" value="MCZ0805525.1"/>
    <property type="molecule type" value="Genomic_DNA"/>
</dbReference>
<sequence length="242" mass="27671">MRNCSTLLFDLDGTLLDSREGVINAVYFTIEEHCPGLFTRGEITNRFGESLGEFLHEVEIRINEQQVQKSELPDQSESNKGRLWDRTAYCKDYFTYMEKHHNRQIQLFPFVREGLVALQKRGFQLAVVTNKQREFALQGLEMAGILHVLDTVVTLDDVALGKPSPEPIQKAIAILRTTPEETLMIGDSRYDLLSASAAGVRSVLLEWYGVDQQMQEEPHYRFSTFQMLVDELLLASVQRKGE</sequence>